<dbReference type="InterPro" id="IPR036259">
    <property type="entry name" value="MFS_trans_sf"/>
</dbReference>
<feature type="transmembrane region" description="Helical" evidence="7">
    <location>
        <begin position="442"/>
        <end position="461"/>
    </location>
</feature>
<evidence type="ECO:0000313" key="9">
    <source>
        <dbReference type="EMBL" id="SCU77906.1"/>
    </source>
</evidence>
<dbReference type="InterPro" id="IPR020846">
    <property type="entry name" value="MFS_dom"/>
</dbReference>
<dbReference type="EMBL" id="LT598460">
    <property type="protein sequence ID" value="SCU77906.1"/>
    <property type="molecule type" value="Genomic_DNA"/>
</dbReference>
<dbReference type="InterPro" id="IPR003663">
    <property type="entry name" value="Sugar/inositol_transpt"/>
</dbReference>
<evidence type="ECO:0000313" key="10">
    <source>
        <dbReference type="Proteomes" id="UP000190274"/>
    </source>
</evidence>
<evidence type="ECO:0000256" key="6">
    <source>
        <dbReference type="ARBA" id="ARBA00023136"/>
    </source>
</evidence>
<protein>
    <submittedName>
        <fullName evidence="9">LADA_0A02806g1_1</fullName>
    </submittedName>
</protein>
<evidence type="ECO:0000256" key="4">
    <source>
        <dbReference type="ARBA" id="ARBA00022692"/>
    </source>
</evidence>
<keyword evidence="5 7" id="KW-1133">Transmembrane helix</keyword>
<dbReference type="Gene3D" id="1.20.1250.20">
    <property type="entry name" value="MFS general substrate transporter like domains"/>
    <property type="match status" value="1"/>
</dbReference>
<dbReference type="GO" id="GO:0015149">
    <property type="term" value="F:hexose transmembrane transporter activity"/>
    <property type="evidence" value="ECO:0007669"/>
    <property type="project" value="TreeGrafter"/>
</dbReference>
<dbReference type="InterPro" id="IPR045263">
    <property type="entry name" value="GLUT"/>
</dbReference>
<proteinExistence type="inferred from homology"/>
<evidence type="ECO:0000256" key="7">
    <source>
        <dbReference type="SAM" id="Phobius"/>
    </source>
</evidence>
<dbReference type="PROSITE" id="PS00217">
    <property type="entry name" value="SUGAR_TRANSPORT_2"/>
    <property type="match status" value="1"/>
</dbReference>
<evidence type="ECO:0000256" key="1">
    <source>
        <dbReference type="ARBA" id="ARBA00004141"/>
    </source>
</evidence>
<gene>
    <name evidence="9" type="ORF">LADA_0A02806G</name>
</gene>
<feature type="transmembrane region" description="Helical" evidence="7">
    <location>
        <begin position="317"/>
        <end position="337"/>
    </location>
</feature>
<dbReference type="OrthoDB" id="4540492at2759"/>
<feature type="transmembrane region" description="Helical" evidence="7">
    <location>
        <begin position="111"/>
        <end position="130"/>
    </location>
</feature>
<organism evidence="9 10">
    <name type="scientific">Lachancea dasiensis</name>
    <dbReference type="NCBI Taxonomy" id="1072105"/>
    <lineage>
        <taxon>Eukaryota</taxon>
        <taxon>Fungi</taxon>
        <taxon>Dikarya</taxon>
        <taxon>Ascomycota</taxon>
        <taxon>Saccharomycotina</taxon>
        <taxon>Saccharomycetes</taxon>
        <taxon>Saccharomycetales</taxon>
        <taxon>Saccharomycetaceae</taxon>
        <taxon>Lachancea</taxon>
    </lineage>
</organism>
<dbReference type="AlphaFoldDB" id="A0A1G4IMM9"/>
<keyword evidence="4 7" id="KW-0812">Transmembrane</keyword>
<feature type="transmembrane region" description="Helical" evidence="7">
    <location>
        <begin position="136"/>
        <end position="157"/>
    </location>
</feature>
<comment type="similarity">
    <text evidence="2">Belongs to the major facilitator superfamily. Sugar transporter (TC 2.A.1.1) family.</text>
</comment>
<feature type="transmembrane region" description="Helical" evidence="7">
    <location>
        <begin position="169"/>
        <end position="187"/>
    </location>
</feature>
<keyword evidence="3" id="KW-0813">Transport</keyword>
<evidence type="ECO:0000259" key="8">
    <source>
        <dbReference type="PROSITE" id="PS50850"/>
    </source>
</evidence>
<comment type="subcellular location">
    <subcellularLocation>
        <location evidence="1">Membrane</location>
        <topology evidence="1">Multi-pass membrane protein</topology>
    </subcellularLocation>
</comment>
<name>A0A1G4IMM9_9SACH</name>
<dbReference type="PROSITE" id="PS50850">
    <property type="entry name" value="MFS"/>
    <property type="match status" value="1"/>
</dbReference>
<keyword evidence="10" id="KW-1185">Reference proteome</keyword>
<dbReference type="PANTHER" id="PTHR23503:SF8">
    <property type="entry name" value="FACILITATED GLUCOSE TRANSPORTER PROTEIN 1"/>
    <property type="match status" value="1"/>
</dbReference>
<feature type="transmembrane region" description="Helical" evidence="7">
    <location>
        <begin position="81"/>
        <end position="99"/>
    </location>
</feature>
<feature type="transmembrane region" description="Helical" evidence="7">
    <location>
        <begin position="199"/>
        <end position="218"/>
    </location>
</feature>
<accession>A0A1G4IMM9</accession>
<dbReference type="Proteomes" id="UP000190274">
    <property type="component" value="Chromosome A"/>
</dbReference>
<evidence type="ECO:0000256" key="2">
    <source>
        <dbReference type="ARBA" id="ARBA00010992"/>
    </source>
</evidence>
<feature type="transmembrane region" description="Helical" evidence="7">
    <location>
        <begin position="407"/>
        <end position="430"/>
    </location>
</feature>
<dbReference type="InterPro" id="IPR005828">
    <property type="entry name" value="MFS_sugar_transport-like"/>
</dbReference>
<dbReference type="PROSITE" id="PS00216">
    <property type="entry name" value="SUGAR_TRANSPORT_1"/>
    <property type="match status" value="1"/>
</dbReference>
<feature type="transmembrane region" description="Helical" evidence="7">
    <location>
        <begin position="349"/>
        <end position="372"/>
    </location>
</feature>
<dbReference type="SUPFAM" id="SSF103473">
    <property type="entry name" value="MFS general substrate transporter"/>
    <property type="match status" value="1"/>
</dbReference>
<keyword evidence="6 7" id="KW-0472">Membrane</keyword>
<reference evidence="9 10" key="1">
    <citation type="submission" date="2016-03" db="EMBL/GenBank/DDBJ databases">
        <authorList>
            <person name="Devillers H."/>
        </authorList>
    </citation>
    <scope>NUCLEOTIDE SEQUENCE [LARGE SCALE GENOMIC DNA]</scope>
    <source>
        <strain evidence="9">CBS 10888</strain>
    </source>
</reference>
<dbReference type="STRING" id="1266660.A0A1G4IMM9"/>
<dbReference type="GO" id="GO:0016020">
    <property type="term" value="C:membrane"/>
    <property type="evidence" value="ECO:0007669"/>
    <property type="project" value="UniProtKB-SubCell"/>
</dbReference>
<feature type="transmembrane region" description="Helical" evidence="7">
    <location>
        <begin position="379"/>
        <end position="401"/>
    </location>
</feature>
<sequence length="506" mass="55098">MPETDALMKSKPQVTASLAFATLVACFGSIQYGYHMAELNAPGQVLSCSKYEAPWPEMPYDETWLGRHAFKQCIELSEQQLGLATSIFSIGGLAGSLYAGRLADRYGRKRYSFVNCVTGILGSLIIFSANTYGQLILGRFVVGMCCGSSIVVTPLYINEMSPKELRGSLGSMNQVCINLGILLTQLLSLELADSYRWRWLLLVGALLALVNLLLLFRIEESPLWLASQGNLEGAESVLRELRGGDSRRSREEVEEWLTARGASRNGISYAASMDGAPLNARAASQQSSLRSSEEMSTAAKISLARYFTDPRYRQSRWAVTAILVSQQFCGINSIIFYGVKVVSGQLPQYAIVVNFAISIVNVIVTFGASFLVDHWGRKPLLITSAAAMSVATAFVSGGIVANNAGVLVTFTVIYVAVFAIGLGPIPFLVISELSPPEAGGIAQSYGTTCNWVATFAVGYGFPLLNAWLQGYVFLIFSAYAAGFAAYVWLKIPETKGKQEEELRWRQ</sequence>
<dbReference type="Pfam" id="PF00083">
    <property type="entry name" value="Sugar_tr"/>
    <property type="match status" value="1"/>
</dbReference>
<feature type="domain" description="Major facilitator superfamily (MFS) profile" evidence="8">
    <location>
        <begin position="21"/>
        <end position="495"/>
    </location>
</feature>
<dbReference type="InterPro" id="IPR005829">
    <property type="entry name" value="Sugar_transporter_CS"/>
</dbReference>
<dbReference type="PRINTS" id="PR00171">
    <property type="entry name" value="SUGRTRNSPORT"/>
</dbReference>
<evidence type="ECO:0000256" key="3">
    <source>
        <dbReference type="ARBA" id="ARBA00022448"/>
    </source>
</evidence>
<dbReference type="PANTHER" id="PTHR23503">
    <property type="entry name" value="SOLUTE CARRIER FAMILY 2"/>
    <property type="match status" value="1"/>
</dbReference>
<feature type="transmembrane region" description="Helical" evidence="7">
    <location>
        <begin position="467"/>
        <end position="489"/>
    </location>
</feature>
<evidence type="ECO:0000256" key="5">
    <source>
        <dbReference type="ARBA" id="ARBA00022989"/>
    </source>
</evidence>